<dbReference type="EMBL" id="JAGSPA010000003">
    <property type="protein sequence ID" value="MBV7257265.1"/>
    <property type="molecule type" value="Genomic_DNA"/>
</dbReference>
<evidence type="ECO:0000313" key="1">
    <source>
        <dbReference type="EMBL" id="MBV7257265.1"/>
    </source>
</evidence>
<organism evidence="1 2">
    <name type="scientific">Pacificimonas pallii</name>
    <dbReference type="NCBI Taxonomy" id="2827236"/>
    <lineage>
        <taxon>Bacteria</taxon>
        <taxon>Pseudomonadati</taxon>
        <taxon>Pseudomonadota</taxon>
        <taxon>Alphaproteobacteria</taxon>
        <taxon>Sphingomonadales</taxon>
        <taxon>Sphingosinicellaceae</taxon>
        <taxon>Pacificimonas</taxon>
    </lineage>
</organism>
<gene>
    <name evidence="1" type="ORF">KCG44_10770</name>
</gene>
<dbReference type="Pfam" id="PF07931">
    <property type="entry name" value="CPT"/>
    <property type="match status" value="1"/>
</dbReference>
<reference evidence="1 2" key="1">
    <citation type="submission" date="2021-04" db="EMBL/GenBank/DDBJ databases">
        <authorList>
            <person name="Pira H."/>
            <person name="Risdian C."/>
            <person name="Wink J."/>
        </authorList>
    </citation>
    <scope>NUCLEOTIDE SEQUENCE [LARGE SCALE GENOMIC DNA]</scope>
    <source>
        <strain evidence="1 2">WHA3</strain>
    </source>
</reference>
<dbReference type="InterPro" id="IPR012853">
    <property type="entry name" value="CPT"/>
</dbReference>
<dbReference type="Proteomes" id="UP000722336">
    <property type="component" value="Unassembled WGS sequence"/>
</dbReference>
<sequence>MTRTRLILLNGATSAGKTSLAAALQARLPGVWLNASIDDFIKMMPPGLRNDPEGIRVVSDEHAGTVALAFGPSGFKMIQAFHRAVAAMAATGRIIVDHVMFDPRFWPDWQEALGALPRLTVGVHCDLPELERRERERGDRMIGQARAQINLVHRAPQYDLEVDTSRDSNADCAQKILDLIAARL</sequence>
<accession>A0ABS6SG80</accession>
<dbReference type="PIRSF" id="PIRSF007531">
    <property type="entry name" value="CPT"/>
    <property type="match status" value="1"/>
</dbReference>
<protein>
    <submittedName>
        <fullName evidence="1">AAA family ATPase</fullName>
    </submittedName>
</protein>
<comment type="caution">
    <text evidence="1">The sequence shown here is derived from an EMBL/GenBank/DDBJ whole genome shotgun (WGS) entry which is preliminary data.</text>
</comment>
<dbReference type="RefSeq" id="WP_218446089.1">
    <property type="nucleotide sequence ID" value="NZ_JAGSPA010000003.1"/>
</dbReference>
<proteinExistence type="predicted"/>
<keyword evidence="2" id="KW-1185">Reference proteome</keyword>
<name>A0ABS6SG80_9SPHN</name>
<evidence type="ECO:0000313" key="2">
    <source>
        <dbReference type="Proteomes" id="UP000722336"/>
    </source>
</evidence>